<protein>
    <submittedName>
        <fullName evidence="1">Uncharacterized protein</fullName>
    </submittedName>
</protein>
<evidence type="ECO:0000313" key="1">
    <source>
        <dbReference type="EMBL" id="KAJ8980980.1"/>
    </source>
</evidence>
<reference evidence="1" key="1">
    <citation type="journal article" date="2023" name="Insect Mol. Biol.">
        <title>Genome sequencing provides insights into the evolution of gene families encoding plant cell wall-degrading enzymes in longhorned beetles.</title>
        <authorList>
            <person name="Shin N.R."/>
            <person name="Okamura Y."/>
            <person name="Kirsch R."/>
            <person name="Pauchet Y."/>
        </authorList>
    </citation>
    <scope>NUCLEOTIDE SEQUENCE</scope>
    <source>
        <strain evidence="1">MMC_N1</strain>
    </source>
</reference>
<dbReference type="EMBL" id="JAPWTJ010000217">
    <property type="protein sequence ID" value="KAJ8980980.1"/>
    <property type="molecule type" value="Genomic_DNA"/>
</dbReference>
<gene>
    <name evidence="1" type="ORF">NQ317_013434</name>
</gene>
<name>A0ABQ9JRS6_9CUCU</name>
<evidence type="ECO:0000313" key="2">
    <source>
        <dbReference type="Proteomes" id="UP001162164"/>
    </source>
</evidence>
<sequence>MYRIIYPGANSDIYAIMAETTEFVSTIRVRDLISAFESKSDPIKVEFTRPRAKSVGNILPKNVLVRQNDFRTLDDIEKALRKLETGLNFYEVYNKAKHVEFQEQLFNILTSIVNIESSGEEDTARKKRLISKTQTLVSFLNQKLPSNVNQSVAPKNDYKYTTYSSYVKENGSEKPKSRAIYSENVKSIEIAGPGEEFTVSVKKLKENFQGKSSDQPDNETPEVTEEVIVEKKEEVEEHVSVSKLRNLFERKSEESSKGIGVITDENDQDNKLVFSNDSIPYTESNLSSVRLKRSVSGNYMNYVGLLNRVDLNKNSADLTKDDAAVVNAEARADDDDYKNDEQKNVHTLKSSYSTPNLGKSATRIDDATELSPGENVSIISNVEDIKVKYTTTIATGDSTPNTDTIEDFGSLKGYEEDIVPYSTTITTSGGNTEESEEQSIVTFQDTQEQEVNFSTAKSENVNDAEATAVIEGTGEVNVDFSTATLGPEHTAESTGDVSRYNGVRSLSKAQKTRVGKQVQRMPSTNVILRRI</sequence>
<comment type="caution">
    <text evidence="1">The sequence shown here is derived from an EMBL/GenBank/DDBJ whole genome shotgun (WGS) entry which is preliminary data.</text>
</comment>
<dbReference type="Proteomes" id="UP001162164">
    <property type="component" value="Unassembled WGS sequence"/>
</dbReference>
<accession>A0ABQ9JRS6</accession>
<organism evidence="1 2">
    <name type="scientific">Molorchus minor</name>
    <dbReference type="NCBI Taxonomy" id="1323400"/>
    <lineage>
        <taxon>Eukaryota</taxon>
        <taxon>Metazoa</taxon>
        <taxon>Ecdysozoa</taxon>
        <taxon>Arthropoda</taxon>
        <taxon>Hexapoda</taxon>
        <taxon>Insecta</taxon>
        <taxon>Pterygota</taxon>
        <taxon>Neoptera</taxon>
        <taxon>Endopterygota</taxon>
        <taxon>Coleoptera</taxon>
        <taxon>Polyphaga</taxon>
        <taxon>Cucujiformia</taxon>
        <taxon>Chrysomeloidea</taxon>
        <taxon>Cerambycidae</taxon>
        <taxon>Lamiinae</taxon>
        <taxon>Monochamini</taxon>
        <taxon>Molorchus</taxon>
    </lineage>
</organism>
<keyword evidence="2" id="KW-1185">Reference proteome</keyword>
<proteinExistence type="predicted"/>